<dbReference type="PANTHER" id="PTHR13071">
    <property type="entry name" value="MITOCHONDRIAL 28S RIBOSOMAL PROTEIN S22"/>
    <property type="match status" value="1"/>
</dbReference>
<dbReference type="GO" id="GO:0003735">
    <property type="term" value="F:structural constituent of ribosome"/>
    <property type="evidence" value="ECO:0007669"/>
    <property type="project" value="TreeGrafter"/>
</dbReference>
<evidence type="ECO:0000313" key="1">
    <source>
        <dbReference type="EMBL" id="CAG9769035.1"/>
    </source>
</evidence>
<gene>
    <name evidence="1" type="ORF">CEUTPL_LOCUS9551</name>
</gene>
<dbReference type="Pfam" id="PF10245">
    <property type="entry name" value="MRP-S22"/>
    <property type="match status" value="1"/>
</dbReference>
<evidence type="ECO:0000313" key="2">
    <source>
        <dbReference type="Proteomes" id="UP001152799"/>
    </source>
</evidence>
<organism evidence="1 2">
    <name type="scientific">Ceutorhynchus assimilis</name>
    <name type="common">cabbage seed weevil</name>
    <dbReference type="NCBI Taxonomy" id="467358"/>
    <lineage>
        <taxon>Eukaryota</taxon>
        <taxon>Metazoa</taxon>
        <taxon>Ecdysozoa</taxon>
        <taxon>Arthropoda</taxon>
        <taxon>Hexapoda</taxon>
        <taxon>Insecta</taxon>
        <taxon>Pterygota</taxon>
        <taxon>Neoptera</taxon>
        <taxon>Endopterygota</taxon>
        <taxon>Coleoptera</taxon>
        <taxon>Polyphaga</taxon>
        <taxon>Cucujiformia</taxon>
        <taxon>Curculionidae</taxon>
        <taxon>Ceutorhynchinae</taxon>
        <taxon>Ceutorhynchus</taxon>
    </lineage>
</organism>
<dbReference type="InterPro" id="IPR019374">
    <property type="entry name" value="Ribosomal_mS22"/>
</dbReference>
<dbReference type="AlphaFoldDB" id="A0A9N9QKF6"/>
<keyword evidence="2" id="KW-1185">Reference proteome</keyword>
<protein>
    <recommendedName>
        <fullName evidence="3">Mitochondrial ribosomal protein S22</fullName>
    </recommendedName>
</protein>
<dbReference type="EMBL" id="OU892281">
    <property type="protein sequence ID" value="CAG9769035.1"/>
    <property type="molecule type" value="Genomic_DNA"/>
</dbReference>
<accession>A0A9N9QKF6</accession>
<dbReference type="PANTHER" id="PTHR13071:SF4">
    <property type="entry name" value="SMALL RIBOSOMAL SUBUNIT PROTEIN MS22"/>
    <property type="match status" value="1"/>
</dbReference>
<evidence type="ECO:0008006" key="3">
    <source>
        <dbReference type="Google" id="ProtNLM"/>
    </source>
</evidence>
<dbReference type="OrthoDB" id="10052321at2759"/>
<name>A0A9N9QKF6_9CUCU</name>
<dbReference type="Proteomes" id="UP001152799">
    <property type="component" value="Chromosome 5"/>
</dbReference>
<reference evidence="1" key="1">
    <citation type="submission" date="2022-01" db="EMBL/GenBank/DDBJ databases">
        <authorList>
            <person name="King R."/>
        </authorList>
    </citation>
    <scope>NUCLEOTIDE SEQUENCE</scope>
</reference>
<sequence>MAGLRHALKLFSNSSNVSYHCTRRLLNYSAMAYDGKADPAETFFNDKVQSLLKSLTRVDYNKVFKRRKLGEKHLSDPVYKFMTEEELKEALEVAKETAEELLQIPPVVRVRDQNVKVLSRDPALQGLETSRLVFIDITYGTKDSDRLIVVREPDGTLQEAEWQLRQRMNQTYFPQDKKYLETPKMFEGEYFESLLDRHQYEYILDRACIQFEPDDVEYQKAVTVTYQHVNDNNKFELLRSTRHFGSLTFFLVWNKIIDNLLLDLIETLHIHEAQDLIAVYSLVHKISFEGEQPLDQIKDFIKKSANKKAALELAIQAYEDTTVERAASF</sequence>
<dbReference type="GO" id="GO:0005763">
    <property type="term" value="C:mitochondrial small ribosomal subunit"/>
    <property type="evidence" value="ECO:0007669"/>
    <property type="project" value="TreeGrafter"/>
</dbReference>
<proteinExistence type="predicted"/>